<protein>
    <recommendedName>
        <fullName evidence="1">CCHC-type domain-containing protein</fullName>
    </recommendedName>
</protein>
<dbReference type="InParanoid" id="T1ICI1"/>
<dbReference type="Pfam" id="PF17921">
    <property type="entry name" value="Integrase_H2C2"/>
    <property type="match status" value="1"/>
</dbReference>
<dbReference type="STRING" id="13249.T1ICI1"/>
<organism evidence="2 3">
    <name type="scientific">Rhodnius prolixus</name>
    <name type="common">Triatomid bug</name>
    <dbReference type="NCBI Taxonomy" id="13249"/>
    <lineage>
        <taxon>Eukaryota</taxon>
        <taxon>Metazoa</taxon>
        <taxon>Ecdysozoa</taxon>
        <taxon>Arthropoda</taxon>
        <taxon>Hexapoda</taxon>
        <taxon>Insecta</taxon>
        <taxon>Pterygota</taxon>
        <taxon>Neoptera</taxon>
        <taxon>Paraneoptera</taxon>
        <taxon>Hemiptera</taxon>
        <taxon>Heteroptera</taxon>
        <taxon>Panheteroptera</taxon>
        <taxon>Cimicomorpha</taxon>
        <taxon>Reduviidae</taxon>
        <taxon>Triatominae</taxon>
        <taxon>Rhodnius</taxon>
    </lineage>
</organism>
<dbReference type="EnsemblMetazoa" id="RPRC014001-RA">
    <property type="protein sequence ID" value="RPRC014001-PA"/>
    <property type="gene ID" value="RPRC014001"/>
</dbReference>
<dbReference type="InterPro" id="IPR041588">
    <property type="entry name" value="Integrase_H2C2"/>
</dbReference>
<dbReference type="PROSITE" id="PS50158">
    <property type="entry name" value="ZF_CCHC"/>
    <property type="match status" value="2"/>
</dbReference>
<evidence type="ECO:0000313" key="2">
    <source>
        <dbReference type="EnsemblMetazoa" id="RPRC014001-PA"/>
    </source>
</evidence>
<dbReference type="VEuPathDB" id="VectorBase:RPRC014001"/>
<dbReference type="Proteomes" id="UP000015103">
    <property type="component" value="Unassembled WGS sequence"/>
</dbReference>
<dbReference type="Gene3D" id="1.10.340.70">
    <property type="match status" value="1"/>
</dbReference>
<feature type="domain" description="CCHC-type" evidence="1">
    <location>
        <begin position="241"/>
        <end position="258"/>
    </location>
</feature>
<evidence type="ECO:0000313" key="3">
    <source>
        <dbReference type="Proteomes" id="UP000015103"/>
    </source>
</evidence>
<dbReference type="InterPro" id="IPR036875">
    <property type="entry name" value="Znf_CCHC_sf"/>
</dbReference>
<dbReference type="GO" id="GO:0008270">
    <property type="term" value="F:zinc ion binding"/>
    <property type="evidence" value="ECO:0007669"/>
    <property type="project" value="InterPro"/>
</dbReference>
<dbReference type="Pfam" id="PF00098">
    <property type="entry name" value="zf-CCHC"/>
    <property type="match status" value="2"/>
</dbReference>
<dbReference type="HOGENOM" id="CLU_038744_0_0_1"/>
<dbReference type="AlphaFoldDB" id="T1ICI1"/>
<dbReference type="SUPFAM" id="SSF57756">
    <property type="entry name" value="Retrovirus zinc finger-like domains"/>
    <property type="match status" value="1"/>
</dbReference>
<accession>T1ICI1</accession>
<dbReference type="PANTHER" id="PTHR23002">
    <property type="entry name" value="ZINC FINGER CCHC DOMAIN CONTAINING PROTEIN"/>
    <property type="match status" value="1"/>
</dbReference>
<dbReference type="eggNOG" id="ENOG502SA6K">
    <property type="taxonomic scope" value="Eukaryota"/>
</dbReference>
<dbReference type="InterPro" id="IPR001878">
    <property type="entry name" value="Znf_CCHC"/>
</dbReference>
<evidence type="ECO:0000259" key="1">
    <source>
        <dbReference type="PROSITE" id="PS50158"/>
    </source>
</evidence>
<feature type="domain" description="CCHC-type" evidence="1">
    <location>
        <begin position="266"/>
        <end position="281"/>
    </location>
</feature>
<sequence>MKLGNIKRIESAILCAPVKEAKRFYEVIFGLDEGRLSRKKLKEFEGFKLNDVDLCIKVEELKDTFSLWELKSVASLLGIQLSCRQDVASELCKFLNDISLLFEATNEEQLDEEEDEYFEEVSGNSTSSKYVQQCRPCQFSSRDIEESLRPFTGEDNYTVNLWLTDFEELAQVMRWQELEKWVFAKKSLKGLAKLFVSGERGLTSYSALKEALVEEFSSEDSVKESCFRFNKFVSDSKVETRKCFNCYEEGHLVAECPKPRREKGSCFQCGKMGHIQRDCQRQKQNTTSSVSLVVENSALPPYTADIVIEGATNSGEVEALLDAGSEISVIMEDRVSEDDILRDVAPSDSSELMLIDHSEVEKKPFPIVNPELTVNYVKSVPKIINEYVQTEKPRKPAVEPQVIRESQDSDKRNCEIYEYLEDKVHKRFELCNGGLVFRKKKGKIVFVVSKKLENQNIKMFHDYVGHLGVNKGAELILRSYVFPKLQGKIKDYIANCGKCIVYNLILGKKEGELYFTIVIEGDHGSGLAEL</sequence>
<dbReference type="InterPro" id="IPR051714">
    <property type="entry name" value="Znf_CCHC_NABP"/>
</dbReference>
<keyword evidence="3" id="KW-1185">Reference proteome</keyword>
<reference evidence="2" key="1">
    <citation type="submission" date="2015-05" db="UniProtKB">
        <authorList>
            <consortium name="EnsemblMetazoa"/>
        </authorList>
    </citation>
    <scope>IDENTIFICATION</scope>
</reference>
<proteinExistence type="predicted"/>
<name>T1ICI1_RHOPR</name>
<dbReference type="Gene3D" id="4.10.60.10">
    <property type="entry name" value="Zinc finger, CCHC-type"/>
    <property type="match status" value="2"/>
</dbReference>
<dbReference type="GO" id="GO:0003676">
    <property type="term" value="F:nucleic acid binding"/>
    <property type="evidence" value="ECO:0007669"/>
    <property type="project" value="InterPro"/>
</dbReference>
<dbReference type="SMART" id="SM00343">
    <property type="entry name" value="ZnF_C2HC"/>
    <property type="match status" value="2"/>
</dbReference>
<dbReference type="EMBL" id="ACPB03017859">
    <property type="status" value="NOT_ANNOTATED_CDS"/>
    <property type="molecule type" value="Genomic_DNA"/>
</dbReference>